<evidence type="ECO:0000259" key="1">
    <source>
        <dbReference type="Pfam" id="PF00899"/>
    </source>
</evidence>
<dbReference type="Pfam" id="PF00899">
    <property type="entry name" value="ThiF"/>
    <property type="match status" value="1"/>
</dbReference>
<dbReference type="Proteomes" id="UP000002730">
    <property type="component" value="Chromosome"/>
</dbReference>
<dbReference type="STRING" id="573061.Clocel_2895"/>
<dbReference type="GO" id="GO:0008641">
    <property type="term" value="F:ubiquitin-like modifier activating enzyme activity"/>
    <property type="evidence" value="ECO:0007669"/>
    <property type="project" value="InterPro"/>
</dbReference>
<dbReference type="HOGENOM" id="CLU_013325_4_1_9"/>
<dbReference type="InterPro" id="IPR000594">
    <property type="entry name" value="ThiF_NAD_FAD-bd"/>
</dbReference>
<keyword evidence="3" id="KW-1185">Reference proteome</keyword>
<dbReference type="eggNOG" id="COG1179">
    <property type="taxonomic scope" value="Bacteria"/>
</dbReference>
<dbReference type="InterPro" id="IPR045886">
    <property type="entry name" value="ThiF/MoeB/HesA"/>
</dbReference>
<dbReference type="PANTHER" id="PTHR43267:SF1">
    <property type="entry name" value="TRNA THREONYLCARBAMOYLADENOSINE DEHYDRATASE"/>
    <property type="match status" value="1"/>
</dbReference>
<name>D9SSS8_CLOC7</name>
<dbReference type="Gene3D" id="3.40.50.720">
    <property type="entry name" value="NAD(P)-binding Rossmann-like Domain"/>
    <property type="match status" value="1"/>
</dbReference>
<proteinExistence type="predicted"/>
<dbReference type="SUPFAM" id="SSF69572">
    <property type="entry name" value="Activating enzymes of the ubiquitin-like proteins"/>
    <property type="match status" value="1"/>
</dbReference>
<dbReference type="EMBL" id="CP002160">
    <property type="protein sequence ID" value="ADL52590.1"/>
    <property type="molecule type" value="Genomic_DNA"/>
</dbReference>
<evidence type="ECO:0000313" key="3">
    <source>
        <dbReference type="Proteomes" id="UP000002730"/>
    </source>
</evidence>
<dbReference type="RefSeq" id="WP_010075683.1">
    <property type="nucleotide sequence ID" value="NC_014393.1"/>
</dbReference>
<feature type="domain" description="THIF-type NAD/FAD binding fold" evidence="1">
    <location>
        <begin position="12"/>
        <end position="253"/>
    </location>
</feature>
<organism evidence="2 3">
    <name type="scientific">Clostridium cellulovorans (strain ATCC 35296 / DSM 3052 / OCM 3 / 743B)</name>
    <dbReference type="NCBI Taxonomy" id="573061"/>
    <lineage>
        <taxon>Bacteria</taxon>
        <taxon>Bacillati</taxon>
        <taxon>Bacillota</taxon>
        <taxon>Clostridia</taxon>
        <taxon>Eubacteriales</taxon>
        <taxon>Clostridiaceae</taxon>
        <taxon>Clostridium</taxon>
    </lineage>
</organism>
<dbReference type="PANTHER" id="PTHR43267">
    <property type="entry name" value="TRNA THREONYLCARBAMOYLADENOSINE DEHYDRATASE"/>
    <property type="match status" value="1"/>
</dbReference>
<evidence type="ECO:0000313" key="2">
    <source>
        <dbReference type="EMBL" id="ADL52590.1"/>
    </source>
</evidence>
<reference evidence="2 3" key="1">
    <citation type="submission" date="2010-08" db="EMBL/GenBank/DDBJ databases">
        <title>Complete sequence of Clostridium cellulovorans 743B.</title>
        <authorList>
            <consortium name="US DOE Joint Genome Institute"/>
            <person name="Lucas S."/>
            <person name="Copeland A."/>
            <person name="Lapidus A."/>
            <person name="Cheng J.-F."/>
            <person name="Bruce D."/>
            <person name="Goodwin L."/>
            <person name="Pitluck S."/>
            <person name="Chertkov O."/>
            <person name="Detter J.C."/>
            <person name="Han C."/>
            <person name="Tapia R."/>
            <person name="Land M."/>
            <person name="Hauser L."/>
            <person name="Chang Y.-J."/>
            <person name="Jeffries C."/>
            <person name="Kyrpides N."/>
            <person name="Ivanova N."/>
            <person name="Mikhailova N."/>
            <person name="Hemme C.L."/>
            <person name="Woyke T."/>
        </authorList>
    </citation>
    <scope>NUCLEOTIDE SEQUENCE [LARGE SCALE GENOMIC DNA]</scope>
    <source>
        <strain evidence="3">ATCC 35296 / DSM 3052 / OCM 3 / 743B</strain>
    </source>
</reference>
<dbReference type="KEGG" id="ccb:Clocel_2895"/>
<dbReference type="OrthoDB" id="9804150at2"/>
<dbReference type="GO" id="GO:0061503">
    <property type="term" value="F:tRNA threonylcarbamoyladenosine dehydratase"/>
    <property type="evidence" value="ECO:0007669"/>
    <property type="project" value="TreeGrafter"/>
</dbReference>
<dbReference type="GO" id="GO:0061504">
    <property type="term" value="P:cyclic threonylcarbamoyladenosine biosynthetic process"/>
    <property type="evidence" value="ECO:0007669"/>
    <property type="project" value="TreeGrafter"/>
</dbReference>
<dbReference type="InterPro" id="IPR035985">
    <property type="entry name" value="Ubiquitin-activating_enz"/>
</dbReference>
<dbReference type="FunFam" id="3.40.50.720:FF:000141">
    <property type="entry name" value="tRNA threonylcarbamoyladenosine dehydratase"/>
    <property type="match status" value="1"/>
</dbReference>
<protein>
    <submittedName>
        <fullName evidence="2">UBA/THIF-type NAD/FAD binding protein</fullName>
    </submittedName>
</protein>
<dbReference type="CDD" id="cd00755">
    <property type="entry name" value="YgdL_like"/>
    <property type="match status" value="1"/>
</dbReference>
<sequence length="256" mass="28282">MSEHAFSRTELLLGEEALNKLKNFKIVVFGIGGVGSFVVESLTRVGIGNLILIDNDTVSISNLNRQIHANVTTVNKSKVQVMKERILLINPKCNVAIHETFVSNDNIKEIIPKDANYVVDAIDTVTSKLALVEWCTLNNIKIISSMGTGNKLNPAEFKVADIYSTKICPLAKVMRHELKKRGVKELKVVYSEEVPLKPKEPKHQINKAVTSTLNEDENKSFTVIKRQTPGSISFVPPVAGMIIASEVVKDLLHIGK</sequence>
<dbReference type="AlphaFoldDB" id="D9SSS8"/>
<gene>
    <name evidence="2" type="ordered locus">Clocel_2895</name>
</gene>
<accession>D9SSS8</accession>